<comment type="caution">
    <text evidence="1">The sequence shown here is derived from an EMBL/GenBank/DDBJ whole genome shotgun (WGS) entry which is preliminary data.</text>
</comment>
<evidence type="ECO:0000313" key="2">
    <source>
        <dbReference type="Proteomes" id="UP000093482"/>
    </source>
</evidence>
<gene>
    <name evidence="1" type="ORF">A6K76_05735</name>
</gene>
<evidence type="ECO:0000313" key="1">
    <source>
        <dbReference type="EMBL" id="OCS93209.1"/>
    </source>
</evidence>
<protein>
    <submittedName>
        <fullName evidence="1">Uncharacterized protein</fullName>
    </submittedName>
</protein>
<dbReference type="RefSeq" id="WP_066461876.1">
    <property type="nucleotide sequence ID" value="NZ_MATO01000011.1"/>
</dbReference>
<accession>A0A1C0Z1B0</accession>
<reference evidence="1 2" key="1">
    <citation type="submission" date="2016-07" db="EMBL/GenBank/DDBJ databases">
        <title>Caryophanon latum genome sequencing.</title>
        <authorList>
            <person name="Verma A."/>
            <person name="Pal Y."/>
            <person name="Krishnamurthi S."/>
        </authorList>
    </citation>
    <scope>NUCLEOTIDE SEQUENCE [LARGE SCALE GENOMIC DNA]</scope>
    <source>
        <strain evidence="1 2">DSM 14151</strain>
    </source>
</reference>
<organism evidence="1 2">
    <name type="scientific">Caryophanon latum</name>
    <dbReference type="NCBI Taxonomy" id="33977"/>
    <lineage>
        <taxon>Bacteria</taxon>
        <taxon>Bacillati</taxon>
        <taxon>Bacillota</taxon>
        <taxon>Bacilli</taxon>
        <taxon>Bacillales</taxon>
        <taxon>Caryophanaceae</taxon>
        <taxon>Caryophanon</taxon>
    </lineage>
</organism>
<dbReference type="Proteomes" id="UP000093482">
    <property type="component" value="Unassembled WGS sequence"/>
</dbReference>
<sequence>MTFSLKQLLDERTMKEMAVPSTTQKQHYRVTLRYEKHPNGKPIYTRICYVRIEGMNCTYLKEEEVRPFSRRDRITADESYWDKPLFKVFYRKLLNDVPKQSVFYFEETVDLEAWEHACKKLGIVNAFKLSELNE</sequence>
<proteinExistence type="predicted"/>
<name>A0A1C0Z1B0_9BACL</name>
<keyword evidence="2" id="KW-1185">Reference proteome</keyword>
<dbReference type="AlphaFoldDB" id="A0A1C0Z1B0"/>
<dbReference type="EMBL" id="MATO01000011">
    <property type="protein sequence ID" value="OCS93209.1"/>
    <property type="molecule type" value="Genomic_DNA"/>
</dbReference>